<reference evidence="2" key="1">
    <citation type="journal article" date="2022" name="bioRxiv">
        <title>Sequencing and chromosome-scale assembly of the giantPleurodeles waltlgenome.</title>
        <authorList>
            <person name="Brown T."/>
            <person name="Elewa A."/>
            <person name="Iarovenko S."/>
            <person name="Subramanian E."/>
            <person name="Araus A.J."/>
            <person name="Petzold A."/>
            <person name="Susuki M."/>
            <person name="Suzuki K.-i.T."/>
            <person name="Hayashi T."/>
            <person name="Toyoda A."/>
            <person name="Oliveira C."/>
            <person name="Osipova E."/>
            <person name="Leigh N.D."/>
            <person name="Simon A."/>
            <person name="Yun M.H."/>
        </authorList>
    </citation>
    <scope>NUCLEOTIDE SEQUENCE</scope>
    <source>
        <strain evidence="2">20211129_DDA</strain>
        <tissue evidence="2">Liver</tissue>
    </source>
</reference>
<name>A0AAV7VPL8_PLEWA</name>
<protein>
    <submittedName>
        <fullName evidence="2">Uncharacterized protein</fullName>
    </submittedName>
</protein>
<accession>A0AAV7VPL8</accession>
<dbReference type="Proteomes" id="UP001066276">
    <property type="component" value="Chromosome 2_1"/>
</dbReference>
<keyword evidence="3" id="KW-1185">Reference proteome</keyword>
<dbReference type="EMBL" id="JANPWB010000003">
    <property type="protein sequence ID" value="KAJ1202619.1"/>
    <property type="molecule type" value="Genomic_DNA"/>
</dbReference>
<sequence length="101" mass="11470">MAPASEWRCSRGRKISVTLCPDDRGAGDGAMTPDFRIRGAEKREDRDEWASEEPDVANFKTEETTEMESGDQEERKTRAETTDDSRDKEGTENPERSKETL</sequence>
<feature type="region of interest" description="Disordered" evidence="1">
    <location>
        <begin position="1"/>
        <end position="101"/>
    </location>
</feature>
<organism evidence="2 3">
    <name type="scientific">Pleurodeles waltl</name>
    <name type="common">Iberian ribbed newt</name>
    <dbReference type="NCBI Taxonomy" id="8319"/>
    <lineage>
        <taxon>Eukaryota</taxon>
        <taxon>Metazoa</taxon>
        <taxon>Chordata</taxon>
        <taxon>Craniata</taxon>
        <taxon>Vertebrata</taxon>
        <taxon>Euteleostomi</taxon>
        <taxon>Amphibia</taxon>
        <taxon>Batrachia</taxon>
        <taxon>Caudata</taxon>
        <taxon>Salamandroidea</taxon>
        <taxon>Salamandridae</taxon>
        <taxon>Pleurodelinae</taxon>
        <taxon>Pleurodeles</taxon>
    </lineage>
</organism>
<proteinExistence type="predicted"/>
<evidence type="ECO:0000313" key="2">
    <source>
        <dbReference type="EMBL" id="KAJ1202619.1"/>
    </source>
</evidence>
<feature type="compositionally biased region" description="Basic and acidic residues" evidence="1">
    <location>
        <begin position="72"/>
        <end position="101"/>
    </location>
</feature>
<evidence type="ECO:0000313" key="3">
    <source>
        <dbReference type="Proteomes" id="UP001066276"/>
    </source>
</evidence>
<evidence type="ECO:0000256" key="1">
    <source>
        <dbReference type="SAM" id="MobiDB-lite"/>
    </source>
</evidence>
<gene>
    <name evidence="2" type="ORF">NDU88_006416</name>
</gene>
<dbReference type="AlphaFoldDB" id="A0AAV7VPL8"/>
<feature type="compositionally biased region" description="Basic and acidic residues" evidence="1">
    <location>
        <begin position="35"/>
        <end position="49"/>
    </location>
</feature>
<comment type="caution">
    <text evidence="2">The sequence shown here is derived from an EMBL/GenBank/DDBJ whole genome shotgun (WGS) entry which is preliminary data.</text>
</comment>